<dbReference type="InterPro" id="IPR016040">
    <property type="entry name" value="NAD(P)-bd_dom"/>
</dbReference>
<feature type="domain" description="NAD(P)-binding" evidence="1">
    <location>
        <begin position="6"/>
        <end position="139"/>
    </location>
</feature>
<proteinExistence type="predicted"/>
<dbReference type="Proteomes" id="UP000763557">
    <property type="component" value="Unassembled WGS sequence"/>
</dbReference>
<organism evidence="2 3">
    <name type="scientific">Kibdelosporangium persicum</name>
    <dbReference type="NCBI Taxonomy" id="2698649"/>
    <lineage>
        <taxon>Bacteria</taxon>
        <taxon>Bacillati</taxon>
        <taxon>Actinomycetota</taxon>
        <taxon>Actinomycetes</taxon>
        <taxon>Pseudonocardiales</taxon>
        <taxon>Pseudonocardiaceae</taxon>
        <taxon>Kibdelosporangium</taxon>
    </lineage>
</organism>
<name>A0ABX2FBH2_9PSEU</name>
<evidence type="ECO:0000313" key="2">
    <source>
        <dbReference type="EMBL" id="NRN68721.1"/>
    </source>
</evidence>
<dbReference type="InterPro" id="IPR051604">
    <property type="entry name" value="Ergot_Alk_Oxidoreductase"/>
</dbReference>
<gene>
    <name evidence="2" type="ORF">GC106_59680</name>
</gene>
<dbReference type="EMBL" id="JAAATY010000022">
    <property type="protein sequence ID" value="NRN68721.1"/>
    <property type="molecule type" value="Genomic_DNA"/>
</dbReference>
<dbReference type="PANTHER" id="PTHR43162:SF1">
    <property type="entry name" value="PRESTALK A DIFFERENTIATION PROTEIN A"/>
    <property type="match status" value="1"/>
</dbReference>
<reference evidence="2 3" key="1">
    <citation type="submission" date="2020-01" db="EMBL/GenBank/DDBJ databases">
        <title>Kibdelosporangium persica a novel Actinomycetes from a hot desert in Iran.</title>
        <authorList>
            <person name="Safaei N."/>
            <person name="Zaburannyi N."/>
            <person name="Mueller R."/>
            <person name="Wink J."/>
        </authorList>
    </citation>
    <scope>NUCLEOTIDE SEQUENCE [LARGE SCALE GENOMIC DNA]</scope>
    <source>
        <strain evidence="2 3">4NS15</strain>
    </source>
</reference>
<dbReference type="InterPro" id="IPR036291">
    <property type="entry name" value="NAD(P)-bd_dom_sf"/>
</dbReference>
<accession>A0ABX2FBH2</accession>
<dbReference type="PANTHER" id="PTHR43162">
    <property type="match status" value="1"/>
</dbReference>
<dbReference type="Pfam" id="PF13460">
    <property type="entry name" value="NAD_binding_10"/>
    <property type="match status" value="1"/>
</dbReference>
<dbReference type="RefSeq" id="WP_173138183.1">
    <property type="nucleotide sequence ID" value="NZ_CBCSGW010000068.1"/>
</dbReference>
<protein>
    <submittedName>
        <fullName evidence="2">Nucleoside-diphosphate sugar epimerase</fullName>
    </submittedName>
</protein>
<dbReference type="SUPFAM" id="SSF51735">
    <property type="entry name" value="NAD(P)-binding Rossmann-fold domains"/>
    <property type="match status" value="1"/>
</dbReference>
<evidence type="ECO:0000259" key="1">
    <source>
        <dbReference type="Pfam" id="PF13460"/>
    </source>
</evidence>
<dbReference type="Gene3D" id="3.40.50.720">
    <property type="entry name" value="NAD(P)-binding Rossmann-like Domain"/>
    <property type="match status" value="1"/>
</dbReference>
<sequence length="280" mass="30167">MILVTGATGAIGRHVITRLLDAGAKVRALTRDPDSATLPDGVDVTPGDLLVPSTMATAVRGVDAVFLMWPLATADAAPAVLNVLAGHARRIVFLSSGAVRDDLDEQVDPIGRLHAGVERSIEQSGMEWTFLRPHGFASNTLSWAPQIRAGDIVRGAYGTAAMTLLHELDVASVAAHTLIGDEHTGRRYVLTGPEVLTQVEQVRILGEAIGRPLRWEEIPPNAARQHMLDWLPASIADVVLDGYARMATQPGPITSTVEDITRVPARTFREWATHHANHFS</sequence>
<evidence type="ECO:0000313" key="3">
    <source>
        <dbReference type="Proteomes" id="UP000763557"/>
    </source>
</evidence>
<comment type="caution">
    <text evidence="2">The sequence shown here is derived from an EMBL/GenBank/DDBJ whole genome shotgun (WGS) entry which is preliminary data.</text>
</comment>
<keyword evidence="3" id="KW-1185">Reference proteome</keyword>